<dbReference type="SUPFAM" id="SSF53383">
    <property type="entry name" value="PLP-dependent transferases"/>
    <property type="match status" value="1"/>
</dbReference>
<dbReference type="Proteomes" id="UP000036367">
    <property type="component" value="Unassembled WGS sequence"/>
</dbReference>
<dbReference type="InterPro" id="IPR000192">
    <property type="entry name" value="Aminotrans_V_dom"/>
</dbReference>
<dbReference type="PATRIC" id="fig|595434.4.peg.2451"/>
<dbReference type="STRING" id="595434.RISK_002570"/>
<name>A0A0J1BFJ5_RHOIS</name>
<dbReference type="Gene3D" id="3.90.1150.10">
    <property type="entry name" value="Aspartate Aminotransferase, domain 1"/>
    <property type="match status" value="1"/>
</dbReference>
<accession>A0A0J1BFJ5</accession>
<dbReference type="Gene3D" id="3.40.640.10">
    <property type="entry name" value="Type I PLP-dependent aspartate aminotransferase-like (Major domain)"/>
    <property type="match status" value="1"/>
</dbReference>
<dbReference type="InterPro" id="IPR015424">
    <property type="entry name" value="PyrdxlP-dep_Trfase"/>
</dbReference>
<gene>
    <name evidence="3" type="ORF">RISK_002570</name>
</gene>
<evidence type="ECO:0000313" key="4">
    <source>
        <dbReference type="Proteomes" id="UP000036367"/>
    </source>
</evidence>
<evidence type="ECO:0000313" key="3">
    <source>
        <dbReference type="EMBL" id="KLU05363.1"/>
    </source>
</evidence>
<protein>
    <submittedName>
        <fullName evidence="3">Cysteine desulfurase</fullName>
        <ecNumber evidence="3">2.8.1.7</ecNumber>
    </submittedName>
</protein>
<reference evidence="3" key="1">
    <citation type="submission" date="2015-05" db="EMBL/GenBank/DDBJ databases">
        <title>Permanent draft genome of Rhodopirellula islandicus K833.</title>
        <authorList>
            <person name="Kizina J."/>
            <person name="Richter M."/>
            <person name="Glockner F.O."/>
            <person name="Harder J."/>
        </authorList>
    </citation>
    <scope>NUCLEOTIDE SEQUENCE [LARGE SCALE GENOMIC DNA]</scope>
    <source>
        <strain evidence="3">K833</strain>
    </source>
</reference>
<dbReference type="EMBL" id="LECT01000019">
    <property type="protein sequence ID" value="KLU05363.1"/>
    <property type="molecule type" value="Genomic_DNA"/>
</dbReference>
<dbReference type="OrthoDB" id="250246at2"/>
<sequence length="395" mass="43708">MNDTQYEPWLIRPDLEFLNHGSFGATPRCVLENQRHWQNLLEEDPIEFLAPERSLLPKLDVVRQTVAQEIHATPHDIAFVRNATEGVNAVVRSWPLQSGDEILVTNHGYNACINAVSQAADSAGASVVTANIPFPIRHPKEVVQAIEQSITPQTAWMLIDHVTSPTGIVLPVAELIELAHSNNIRVMVDGAHAPGMLPLNLDQLQPDYYTANHHKWWCGPKVSGFLSVQEDFQDEVLPPIISHGANTEGYGPSQFQSQFNWPGTFDPSPLLALPTAIDFLASLYPTDAPNRLAGLMKHNHELVVAGRRVLLEKLNLAEPAPESMLGSLATIPIPAWTNHSPAQVQAVRNSLRADHRFELPVFRFDAANVCLRISAQAYNTLEQYERLADAVAKLS</sequence>
<organism evidence="3 4">
    <name type="scientific">Rhodopirellula islandica</name>
    <dbReference type="NCBI Taxonomy" id="595434"/>
    <lineage>
        <taxon>Bacteria</taxon>
        <taxon>Pseudomonadati</taxon>
        <taxon>Planctomycetota</taxon>
        <taxon>Planctomycetia</taxon>
        <taxon>Pirellulales</taxon>
        <taxon>Pirellulaceae</taxon>
        <taxon>Rhodopirellula</taxon>
    </lineage>
</organism>
<dbReference type="PANTHER" id="PTHR43092:SF2">
    <property type="entry name" value="HERCYNYLCYSTEINE SULFOXIDE LYASE"/>
    <property type="match status" value="1"/>
</dbReference>
<keyword evidence="4" id="KW-1185">Reference proteome</keyword>
<dbReference type="EC" id="2.8.1.7" evidence="3"/>
<dbReference type="PANTHER" id="PTHR43092">
    <property type="entry name" value="L-CYSTEINE DESULFHYDRASE"/>
    <property type="match status" value="1"/>
</dbReference>
<dbReference type="GO" id="GO:0031071">
    <property type="term" value="F:cysteine desulfurase activity"/>
    <property type="evidence" value="ECO:0007669"/>
    <property type="project" value="UniProtKB-EC"/>
</dbReference>
<comment type="caution">
    <text evidence="3">The sequence shown here is derived from an EMBL/GenBank/DDBJ whole genome shotgun (WGS) entry which is preliminary data.</text>
</comment>
<evidence type="ECO:0000256" key="1">
    <source>
        <dbReference type="ARBA" id="ARBA00022898"/>
    </source>
</evidence>
<dbReference type="InterPro" id="IPR015421">
    <property type="entry name" value="PyrdxlP-dep_Trfase_major"/>
</dbReference>
<proteinExistence type="predicted"/>
<evidence type="ECO:0000259" key="2">
    <source>
        <dbReference type="Pfam" id="PF00266"/>
    </source>
</evidence>
<dbReference type="InterPro" id="IPR015422">
    <property type="entry name" value="PyrdxlP-dep_Trfase_small"/>
</dbReference>
<dbReference type="AlphaFoldDB" id="A0A0J1BFJ5"/>
<dbReference type="Pfam" id="PF00266">
    <property type="entry name" value="Aminotran_5"/>
    <property type="match status" value="1"/>
</dbReference>
<keyword evidence="1" id="KW-0663">Pyridoxal phosphate</keyword>
<dbReference type="RefSeq" id="WP_047814241.1">
    <property type="nucleotide sequence ID" value="NZ_LECT01000019.1"/>
</dbReference>
<feature type="domain" description="Aminotransferase class V" evidence="2">
    <location>
        <begin position="59"/>
        <end position="387"/>
    </location>
</feature>
<keyword evidence="3" id="KW-0808">Transferase</keyword>